<dbReference type="RefSeq" id="WP_000947854.1">
    <property type="nucleotide sequence ID" value="NZ_DQ025752.1"/>
</dbReference>
<sequence length="130" mass="15111">MLSERLKKKYFIGEENKDSLLLIGKRILKAIFIVLFVKGLRVFLIKNENIKNDIHYFISEVGVEKVLKFISLQFMFLGIVTLIICYLVKGGSIVNNKLFNYIILFCFVDLVLVYVFPEIYISIAKSIFMS</sequence>
<keyword evidence="1" id="KW-0472">Membrane</keyword>
<feature type="transmembrane region" description="Helical" evidence="1">
    <location>
        <begin position="27"/>
        <end position="46"/>
    </location>
</feature>
<accession>Q3YN47</accession>
<evidence type="ECO:0000256" key="1">
    <source>
        <dbReference type="SAM" id="Phobius"/>
    </source>
</evidence>
<feature type="transmembrane region" description="Helical" evidence="1">
    <location>
        <begin position="66"/>
        <end position="87"/>
    </location>
</feature>
<keyword evidence="2" id="KW-0614">Plasmid</keyword>
<keyword evidence="1" id="KW-1133">Transmembrane helix</keyword>
<protein>
    <submittedName>
        <fullName evidence="2">Uncharacterized protein</fullName>
    </submittedName>
</protein>
<organism evidence="2">
    <name type="scientific">Bacillus thuringiensis subsp. kurstaki</name>
    <dbReference type="NCBI Taxonomy" id="29339"/>
    <lineage>
        <taxon>Bacteria</taxon>
        <taxon>Bacillati</taxon>
        <taxon>Bacillota</taxon>
        <taxon>Bacilli</taxon>
        <taxon>Bacillales</taxon>
        <taxon>Bacillaceae</taxon>
        <taxon>Bacillus</taxon>
        <taxon>Bacillus cereus group</taxon>
    </lineage>
</organism>
<dbReference type="EMBL" id="DQ025752">
    <property type="protein sequence ID" value="AAZ06598.1"/>
    <property type="molecule type" value="Genomic_DNA"/>
</dbReference>
<name>Q3YN47_BACTK</name>
<keyword evidence="1" id="KW-0812">Transmembrane</keyword>
<feature type="transmembrane region" description="Helical" evidence="1">
    <location>
        <begin position="99"/>
        <end position="123"/>
    </location>
</feature>
<evidence type="ECO:0000313" key="2">
    <source>
        <dbReference type="EMBL" id="AAZ06598.1"/>
    </source>
</evidence>
<reference evidence="2" key="1">
    <citation type="journal article" date="2005" name="BMC Genomics">
        <title>Conjugative plasmid pAW63 brings new insights into the genesis of the Bacillus anthracis virulence plasmid pXO2 and of the Bacillus thuringiensis plasmid pBT9727.</title>
        <authorList>
            <person name="Van der Auwera G.A."/>
            <person name="Andrup L."/>
            <person name="Mahillon J."/>
        </authorList>
    </citation>
    <scope>NUCLEOTIDE SEQUENCE</scope>
    <source>
        <strain evidence="2">HD73</strain>
        <plasmid evidence="2">pAW63</plasmid>
    </source>
</reference>
<geneLocation type="plasmid" evidence="2">
    <name>pAW63</name>
</geneLocation>
<gene>
    <name evidence="2" type="ORF">pAW63_028</name>
</gene>
<proteinExistence type="predicted"/>
<dbReference type="AlphaFoldDB" id="Q3YN47"/>